<dbReference type="InterPro" id="IPR024087">
    <property type="entry name" value="Creatininase-like_sf"/>
</dbReference>
<evidence type="ECO:0000313" key="6">
    <source>
        <dbReference type="EMBL" id="OYX56019.1"/>
    </source>
</evidence>
<dbReference type="Pfam" id="PF02633">
    <property type="entry name" value="Creatininase"/>
    <property type="match status" value="1"/>
</dbReference>
<comment type="cofactor">
    <cofactor evidence="1">
        <name>Zn(2+)</name>
        <dbReference type="ChEBI" id="CHEBI:29105"/>
    </cofactor>
</comment>
<dbReference type="Gene3D" id="3.40.50.10310">
    <property type="entry name" value="Creatininase"/>
    <property type="match status" value="1"/>
</dbReference>
<evidence type="ECO:0000256" key="3">
    <source>
        <dbReference type="ARBA" id="ARBA00022801"/>
    </source>
</evidence>
<comment type="similarity">
    <text evidence="5">Belongs to the creatininase superfamily.</text>
</comment>
<organism evidence="6 7">
    <name type="scientific">Brevundimonas subvibrioides</name>
    <dbReference type="NCBI Taxonomy" id="74313"/>
    <lineage>
        <taxon>Bacteria</taxon>
        <taxon>Pseudomonadati</taxon>
        <taxon>Pseudomonadota</taxon>
        <taxon>Alphaproteobacteria</taxon>
        <taxon>Caulobacterales</taxon>
        <taxon>Caulobacteraceae</taxon>
        <taxon>Brevundimonas</taxon>
    </lineage>
</organism>
<evidence type="ECO:0000313" key="7">
    <source>
        <dbReference type="Proteomes" id="UP000216147"/>
    </source>
</evidence>
<evidence type="ECO:0000256" key="5">
    <source>
        <dbReference type="ARBA" id="ARBA00024029"/>
    </source>
</evidence>
<evidence type="ECO:0000256" key="4">
    <source>
        <dbReference type="ARBA" id="ARBA00022833"/>
    </source>
</evidence>
<dbReference type="GO" id="GO:0016811">
    <property type="term" value="F:hydrolase activity, acting on carbon-nitrogen (but not peptide) bonds, in linear amides"/>
    <property type="evidence" value="ECO:0007669"/>
    <property type="project" value="TreeGrafter"/>
</dbReference>
<proteinExistence type="inferred from homology"/>
<dbReference type="GO" id="GO:0009231">
    <property type="term" value="P:riboflavin biosynthetic process"/>
    <property type="evidence" value="ECO:0007669"/>
    <property type="project" value="TreeGrafter"/>
</dbReference>
<sequence length="251" mass="27214">MLIACSSWPEIDARLKSGARTVIVPIGSNEQHGPTGLLGTDWMCPEIIAHAAEKADDGLVIAPTFNIGMAQHHLAFPGTISLRPSTFMAAITDWVSSLSRHGFERIYFLNGHGGNVATIEATFSELYAEWSFLEEPCPYVLKLKNWWDLPGVHSLCNQIFPTGHGMHATPSEIAVTQAAYPDRIKTAEYSPKIAPNGPIRDALDYRARFPDGRIGSDPGQASPDKGQRIIDAAVPALIRDVAAFADEVLPG</sequence>
<comment type="caution">
    <text evidence="6">The sequence shown here is derived from an EMBL/GenBank/DDBJ whole genome shotgun (WGS) entry which is preliminary data.</text>
</comment>
<keyword evidence="2" id="KW-0479">Metal-binding</keyword>
<evidence type="ECO:0000256" key="2">
    <source>
        <dbReference type="ARBA" id="ARBA00022723"/>
    </source>
</evidence>
<dbReference type="AlphaFoldDB" id="A0A258HGY3"/>
<dbReference type="Proteomes" id="UP000216147">
    <property type="component" value="Unassembled WGS sequence"/>
</dbReference>
<evidence type="ECO:0000256" key="1">
    <source>
        <dbReference type="ARBA" id="ARBA00001947"/>
    </source>
</evidence>
<accession>A0A258HGY3</accession>
<dbReference type="InterPro" id="IPR003785">
    <property type="entry name" value="Creatininase/forma_Hydrolase"/>
</dbReference>
<dbReference type="PANTHER" id="PTHR35005">
    <property type="entry name" value="3-DEHYDRO-SCYLLO-INOSOSE HYDROLASE"/>
    <property type="match status" value="1"/>
</dbReference>
<dbReference type="PANTHER" id="PTHR35005:SF1">
    <property type="entry name" value="2-AMINO-5-FORMYLAMINO-6-RIBOSYLAMINOPYRIMIDIN-4(3H)-ONE 5'-MONOPHOSPHATE DEFORMYLASE"/>
    <property type="match status" value="1"/>
</dbReference>
<keyword evidence="3" id="KW-0378">Hydrolase</keyword>
<gene>
    <name evidence="6" type="ORF">B7Y86_11270</name>
</gene>
<dbReference type="GO" id="GO:0046872">
    <property type="term" value="F:metal ion binding"/>
    <property type="evidence" value="ECO:0007669"/>
    <property type="project" value="UniProtKB-KW"/>
</dbReference>
<dbReference type="SUPFAM" id="SSF102215">
    <property type="entry name" value="Creatininase"/>
    <property type="match status" value="1"/>
</dbReference>
<keyword evidence="4" id="KW-0862">Zinc</keyword>
<protein>
    <submittedName>
        <fullName evidence="6">Amidase</fullName>
    </submittedName>
</protein>
<dbReference type="EMBL" id="NCEQ01000010">
    <property type="protein sequence ID" value="OYX56019.1"/>
    <property type="molecule type" value="Genomic_DNA"/>
</dbReference>
<name>A0A258HGY3_9CAUL</name>
<reference evidence="6 7" key="1">
    <citation type="submission" date="2017-03" db="EMBL/GenBank/DDBJ databases">
        <title>Lifting the veil on microbial sulfur biogeochemistry in mining wastewaters.</title>
        <authorList>
            <person name="Kantor R.S."/>
            <person name="Colenbrander Nelson T."/>
            <person name="Marshall S."/>
            <person name="Bennett D."/>
            <person name="Apte S."/>
            <person name="Camacho D."/>
            <person name="Thomas B.C."/>
            <person name="Warren L.A."/>
            <person name="Banfield J.F."/>
        </authorList>
    </citation>
    <scope>NUCLEOTIDE SEQUENCE [LARGE SCALE GENOMIC DNA]</scope>
    <source>
        <strain evidence="6">32-68-21</strain>
    </source>
</reference>